<feature type="transmembrane region" description="Helical" evidence="6">
    <location>
        <begin position="210"/>
        <end position="231"/>
    </location>
</feature>
<evidence type="ECO:0000256" key="6">
    <source>
        <dbReference type="SAM" id="Phobius"/>
    </source>
</evidence>
<comment type="subcellular location">
    <subcellularLocation>
        <location evidence="1">Membrane</location>
        <topology evidence="1">Multi-pass membrane protein</topology>
    </subcellularLocation>
</comment>
<gene>
    <name evidence="7" type="ORF">SAMN05216270_101612</name>
</gene>
<dbReference type="OrthoDB" id="4016357at2"/>
<proteinExistence type="inferred from homology"/>
<evidence type="ECO:0000256" key="3">
    <source>
        <dbReference type="ARBA" id="ARBA00022692"/>
    </source>
</evidence>
<feature type="transmembrane region" description="Helical" evidence="6">
    <location>
        <begin position="307"/>
        <end position="337"/>
    </location>
</feature>
<protein>
    <submittedName>
        <fullName evidence="7">Predicted PurR-regulated permease PerM</fullName>
    </submittedName>
</protein>
<feature type="transmembrane region" description="Helical" evidence="6">
    <location>
        <begin position="21"/>
        <end position="39"/>
    </location>
</feature>
<dbReference type="GO" id="GO:0055085">
    <property type="term" value="P:transmembrane transport"/>
    <property type="evidence" value="ECO:0007669"/>
    <property type="project" value="TreeGrafter"/>
</dbReference>
<evidence type="ECO:0000313" key="7">
    <source>
        <dbReference type="EMBL" id="SDD06959.1"/>
    </source>
</evidence>
<accession>A0A1G6RQR3</accession>
<dbReference type="EMBL" id="FNAD01000001">
    <property type="protein sequence ID" value="SDD06959.1"/>
    <property type="molecule type" value="Genomic_DNA"/>
</dbReference>
<dbReference type="RefSeq" id="WP_091028084.1">
    <property type="nucleotide sequence ID" value="NZ_FNAD01000001.1"/>
</dbReference>
<keyword evidence="4 6" id="KW-1133">Transmembrane helix</keyword>
<feature type="transmembrane region" description="Helical" evidence="6">
    <location>
        <begin position="152"/>
        <end position="180"/>
    </location>
</feature>
<keyword evidence="8" id="KW-1185">Reference proteome</keyword>
<dbReference type="PANTHER" id="PTHR21716:SF62">
    <property type="entry name" value="TRANSPORT PROTEIN YDBI-RELATED"/>
    <property type="match status" value="1"/>
</dbReference>
<evidence type="ECO:0000256" key="2">
    <source>
        <dbReference type="ARBA" id="ARBA00009773"/>
    </source>
</evidence>
<evidence type="ECO:0000313" key="8">
    <source>
        <dbReference type="Proteomes" id="UP000198949"/>
    </source>
</evidence>
<comment type="similarity">
    <text evidence="2">Belongs to the autoinducer-2 exporter (AI-2E) (TC 2.A.86) family.</text>
</comment>
<evidence type="ECO:0000256" key="4">
    <source>
        <dbReference type="ARBA" id="ARBA00022989"/>
    </source>
</evidence>
<dbReference type="GO" id="GO:0016020">
    <property type="term" value="C:membrane"/>
    <property type="evidence" value="ECO:0007669"/>
    <property type="project" value="UniProtKB-SubCell"/>
</dbReference>
<dbReference type="InterPro" id="IPR002549">
    <property type="entry name" value="AI-2E-like"/>
</dbReference>
<dbReference type="AlphaFoldDB" id="A0A1G6RQR3"/>
<reference evidence="8" key="1">
    <citation type="submission" date="2016-10" db="EMBL/GenBank/DDBJ databases">
        <authorList>
            <person name="Varghese N."/>
            <person name="Submissions S."/>
        </authorList>
    </citation>
    <scope>NUCLEOTIDE SEQUENCE [LARGE SCALE GENOMIC DNA]</scope>
    <source>
        <strain evidence="8">CGMCC 4.3516</strain>
    </source>
</reference>
<feature type="transmembrane region" description="Helical" evidence="6">
    <location>
        <begin position="75"/>
        <end position="96"/>
    </location>
</feature>
<dbReference type="Proteomes" id="UP000198949">
    <property type="component" value="Unassembled WGS sequence"/>
</dbReference>
<evidence type="ECO:0000256" key="5">
    <source>
        <dbReference type="ARBA" id="ARBA00023136"/>
    </source>
</evidence>
<name>A0A1G6RQR3_9ACTN</name>
<organism evidence="7 8">
    <name type="scientific">Glycomyces harbinensis</name>
    <dbReference type="NCBI Taxonomy" id="58114"/>
    <lineage>
        <taxon>Bacteria</taxon>
        <taxon>Bacillati</taxon>
        <taxon>Actinomycetota</taxon>
        <taxon>Actinomycetes</taxon>
        <taxon>Glycomycetales</taxon>
        <taxon>Glycomycetaceae</taxon>
        <taxon>Glycomyces</taxon>
    </lineage>
</organism>
<keyword evidence="3 6" id="KW-0812">Transmembrane</keyword>
<feature type="transmembrane region" description="Helical" evidence="6">
    <location>
        <begin position="45"/>
        <end position="63"/>
    </location>
</feature>
<keyword evidence="5 6" id="KW-0472">Membrane</keyword>
<dbReference type="STRING" id="58114.SAMN05216270_101612"/>
<sequence>MADKPGLPLRRSLADTPPLTAGIFFGLGLAVVTALVWVFQELGTVITVLIVSAFLAVGLERIISLMTKRGMPRWLAMTIMLVGTALVFCGGIAAIIPSLVNEATDFAAQVPGYYNDAINSDLVERFGGQSGLLESAEGVLTPSNMTQALGGVAGGVATFFGGVVWTVTTILLTIFILASYTQLRQGALRLFAASQREQTDRIIEGILRQIGAYLIGAIAIGVFAGICSWIFMIFADIPYAGLLAVLVALLDLIPQIGATIGAVVVTLVALTQSPMTAVAAVIFFVAYQQLENWVIYPTVMRSAVKVSNLAAIVAVLVGGTLFGVIGIVLSVPVYAAVRLIGKELVLPRLDNS</sequence>
<dbReference type="Pfam" id="PF01594">
    <property type="entry name" value="AI-2E_transport"/>
    <property type="match status" value="1"/>
</dbReference>
<dbReference type="PANTHER" id="PTHR21716">
    <property type="entry name" value="TRANSMEMBRANE PROTEIN"/>
    <property type="match status" value="1"/>
</dbReference>
<evidence type="ECO:0000256" key="1">
    <source>
        <dbReference type="ARBA" id="ARBA00004141"/>
    </source>
</evidence>